<dbReference type="GO" id="GO:0003677">
    <property type="term" value="F:DNA binding"/>
    <property type="evidence" value="ECO:0007669"/>
    <property type="project" value="InterPro"/>
</dbReference>
<dbReference type="Pfam" id="PF10531">
    <property type="entry name" value="SLBB"/>
    <property type="match status" value="1"/>
</dbReference>
<dbReference type="GO" id="GO:0015628">
    <property type="term" value="P:protein secretion by the type II secretion system"/>
    <property type="evidence" value="ECO:0007669"/>
    <property type="project" value="TreeGrafter"/>
</dbReference>
<evidence type="ECO:0000313" key="3">
    <source>
        <dbReference type="EMBL" id="MBT9145247.1"/>
    </source>
</evidence>
<dbReference type="InterPro" id="IPR019554">
    <property type="entry name" value="Soluble_ligand-bd"/>
</dbReference>
<dbReference type="PANTHER" id="PTHR21180">
    <property type="entry name" value="ENDONUCLEASE/EXONUCLEASE/PHOSPHATASE FAMILY DOMAIN-CONTAINING PROTEIN 1"/>
    <property type="match status" value="1"/>
</dbReference>
<evidence type="ECO:0000313" key="4">
    <source>
        <dbReference type="Proteomes" id="UP000811545"/>
    </source>
</evidence>
<reference evidence="3 4" key="1">
    <citation type="journal article" date="2021" name="bioRxiv">
        <title>Unique metabolic strategies in Hadean analogues reveal hints for primordial physiology.</title>
        <authorList>
            <person name="Nobu M.K."/>
            <person name="Nakai R."/>
            <person name="Tamazawa S."/>
            <person name="Mori H."/>
            <person name="Toyoda A."/>
            <person name="Ijiri A."/>
            <person name="Suzuki S."/>
            <person name="Kurokawa K."/>
            <person name="Kamagata Y."/>
            <person name="Tamaki H."/>
        </authorList>
    </citation>
    <scope>NUCLEOTIDE SEQUENCE [LARGE SCALE GENOMIC DNA]</scope>
    <source>
        <strain evidence="3">BS525</strain>
    </source>
</reference>
<keyword evidence="1" id="KW-0812">Transmembrane</keyword>
<dbReference type="InterPro" id="IPR010994">
    <property type="entry name" value="RuvA_2-like"/>
</dbReference>
<feature type="domain" description="Helix-hairpin-helix DNA-binding motif class 1" evidence="2">
    <location>
        <begin position="164"/>
        <end position="183"/>
    </location>
</feature>
<dbReference type="AlphaFoldDB" id="A0A9E2BGT3"/>
<dbReference type="NCBIfam" id="TIGR00426">
    <property type="entry name" value="competence protein ComEA helix-hairpin-helix repeat region"/>
    <property type="match status" value="1"/>
</dbReference>
<dbReference type="SUPFAM" id="SSF142984">
    <property type="entry name" value="Nqo1 middle domain-like"/>
    <property type="match status" value="1"/>
</dbReference>
<gene>
    <name evidence="3" type="primary">comEA</name>
    <name evidence="3" type="ORF">DDT42_01117</name>
</gene>
<evidence type="ECO:0000259" key="2">
    <source>
        <dbReference type="SMART" id="SM00278"/>
    </source>
</evidence>
<keyword evidence="1" id="KW-0472">Membrane</keyword>
<dbReference type="Gene3D" id="1.10.150.320">
    <property type="entry name" value="Photosystem II 12 kDa extrinsic protein"/>
    <property type="match status" value="1"/>
</dbReference>
<feature type="domain" description="Helix-hairpin-helix DNA-binding motif class 1" evidence="2">
    <location>
        <begin position="134"/>
        <end position="153"/>
    </location>
</feature>
<organism evidence="3 4">
    <name type="scientific">Psychracetigena formicireducens</name>
    <dbReference type="NCBI Taxonomy" id="2986056"/>
    <lineage>
        <taxon>Bacteria</taxon>
        <taxon>Bacillati</taxon>
        <taxon>Candidatus Lithacetigenota</taxon>
        <taxon>Candidatus Psychracetigena</taxon>
    </lineage>
</organism>
<accession>A0A9E2BGT3</accession>
<dbReference type="Proteomes" id="UP000811545">
    <property type="component" value="Unassembled WGS sequence"/>
</dbReference>
<dbReference type="InterPro" id="IPR004509">
    <property type="entry name" value="Competence_ComEA_HhH"/>
</dbReference>
<name>A0A9E2BGT3_PSYF1</name>
<protein>
    <submittedName>
        <fullName evidence="3">ComE operon protein 1</fullName>
    </submittedName>
</protein>
<dbReference type="SMART" id="SM00278">
    <property type="entry name" value="HhH1"/>
    <property type="match status" value="2"/>
</dbReference>
<dbReference type="EMBL" id="QLTW01000065">
    <property type="protein sequence ID" value="MBT9145247.1"/>
    <property type="molecule type" value="Genomic_DNA"/>
</dbReference>
<dbReference type="InterPro" id="IPR051675">
    <property type="entry name" value="Endo/Exo/Phosphatase_dom_1"/>
</dbReference>
<dbReference type="GO" id="GO:0006281">
    <property type="term" value="P:DNA repair"/>
    <property type="evidence" value="ECO:0007669"/>
    <property type="project" value="InterPro"/>
</dbReference>
<dbReference type="InterPro" id="IPR003583">
    <property type="entry name" value="Hlx-hairpin-Hlx_DNA-bd_motif"/>
</dbReference>
<sequence length="187" mass="20022">MNLTTRNILIIVGILLLLSGVGGLGYYLLTPSEPPEIISEIPPTTPAEPVEIVVSLAGAVNNPGVYTLKAGDRLYQVIELAGGFTEEAATENVNLARLLIDEDHIYIPKKGEVTDNPSSPTTGGKININTATQVSLETLPGIGPALASRIISYRQTNGPFKTIEEIKEVSGIGDKRFEDIKDLITVR</sequence>
<dbReference type="Gene3D" id="3.10.20.600">
    <property type="match status" value="1"/>
</dbReference>
<evidence type="ECO:0000256" key="1">
    <source>
        <dbReference type="SAM" id="Phobius"/>
    </source>
</evidence>
<feature type="transmembrane region" description="Helical" evidence="1">
    <location>
        <begin position="7"/>
        <end position="29"/>
    </location>
</feature>
<dbReference type="SUPFAM" id="SSF47781">
    <property type="entry name" value="RuvA domain 2-like"/>
    <property type="match status" value="1"/>
</dbReference>
<dbReference type="PANTHER" id="PTHR21180:SF32">
    <property type="entry name" value="ENDONUCLEASE_EXONUCLEASE_PHOSPHATASE FAMILY DOMAIN-CONTAINING PROTEIN 1"/>
    <property type="match status" value="1"/>
</dbReference>
<proteinExistence type="predicted"/>
<dbReference type="Pfam" id="PF12836">
    <property type="entry name" value="HHH_3"/>
    <property type="match status" value="1"/>
</dbReference>
<dbReference type="GO" id="GO:0015627">
    <property type="term" value="C:type II protein secretion system complex"/>
    <property type="evidence" value="ECO:0007669"/>
    <property type="project" value="TreeGrafter"/>
</dbReference>
<keyword evidence="1" id="KW-1133">Transmembrane helix</keyword>
<comment type="caution">
    <text evidence="3">The sequence shown here is derived from an EMBL/GenBank/DDBJ whole genome shotgun (WGS) entry which is preliminary data.</text>
</comment>